<proteinExistence type="predicted"/>
<protein>
    <submittedName>
        <fullName evidence="1">Uncharacterized protein</fullName>
    </submittedName>
</protein>
<organism evidence="1 2">
    <name type="scientific">Nitrosomonas communis</name>
    <dbReference type="NCBI Taxonomy" id="44574"/>
    <lineage>
        <taxon>Bacteria</taxon>
        <taxon>Pseudomonadati</taxon>
        <taxon>Pseudomonadota</taxon>
        <taxon>Betaproteobacteria</taxon>
        <taxon>Nitrosomonadales</taxon>
        <taxon>Nitrosomonadaceae</taxon>
        <taxon>Nitrosomonas</taxon>
    </lineage>
</organism>
<evidence type="ECO:0000313" key="1">
    <source>
        <dbReference type="EMBL" id="SFM52492.1"/>
    </source>
</evidence>
<evidence type="ECO:0000313" key="2">
    <source>
        <dbReference type="Proteomes" id="UP000183287"/>
    </source>
</evidence>
<dbReference type="RefSeq" id="WP_074905863.1">
    <property type="nucleotide sequence ID" value="NZ_FOUB01000033.1"/>
</dbReference>
<keyword evidence="2" id="KW-1185">Reference proteome</keyword>
<gene>
    <name evidence="1" type="ORF">SAMN05421863_103331</name>
</gene>
<dbReference type="Proteomes" id="UP000183287">
    <property type="component" value="Unassembled WGS sequence"/>
</dbReference>
<name>A0A1I4RJL6_9PROT</name>
<dbReference type="AlphaFoldDB" id="A0A1I4RJL6"/>
<accession>A0A1I4RJL6</accession>
<sequence length="228" mass="26914">MDNQIEIGKFVSLRKQELGSRNDELIQRLWISSQSIHRWLQYCQYHYFNLVNSTESVDLALDRISQYRRKGENVTVRYVYEANIVAFLNSLHALLDSFPYLLNLFIPVFQNPDSTSIKWSESFVKKYDGYSFYDELSDFMLDPTFNKVKGYVNTTKHKYLIRIANNYKNLEFEEYQFKRPVRDQNGKISFQEELLPRQDAIAFVAECHNSLIPRFFHLCGSVLASKGN</sequence>
<dbReference type="EMBL" id="FOUB01000033">
    <property type="protein sequence ID" value="SFM52492.1"/>
    <property type="molecule type" value="Genomic_DNA"/>
</dbReference>
<reference evidence="2" key="1">
    <citation type="submission" date="2016-10" db="EMBL/GenBank/DDBJ databases">
        <authorList>
            <person name="Varghese N."/>
            <person name="Submissions S."/>
        </authorList>
    </citation>
    <scope>NUCLEOTIDE SEQUENCE [LARGE SCALE GENOMIC DNA]</scope>
    <source>
        <strain evidence="2">Nm44</strain>
    </source>
</reference>